<protein>
    <submittedName>
        <fullName evidence="2">Glycosyl transferase family 2</fullName>
        <ecNumber evidence="2">2.-.-.-</ecNumber>
    </submittedName>
</protein>
<comment type="caution">
    <text evidence="2">The sequence shown here is derived from an EMBL/GenBank/DDBJ whole genome shotgun (WGS) entry which is preliminary data.</text>
</comment>
<dbReference type="EMBL" id="JYNY01000456">
    <property type="protein sequence ID" value="KJJ83885.1"/>
    <property type="molecule type" value="Genomic_DNA"/>
</dbReference>
<evidence type="ECO:0000313" key="3">
    <source>
        <dbReference type="Proteomes" id="UP000033428"/>
    </source>
</evidence>
<dbReference type="Pfam" id="PF00535">
    <property type="entry name" value="Glycos_transf_2"/>
    <property type="match status" value="1"/>
</dbReference>
<keyword evidence="2" id="KW-0808">Transferase</keyword>
<dbReference type="EC" id="2.-.-.-" evidence="2"/>
<reference evidence="2 3" key="1">
    <citation type="submission" date="2015-02" db="EMBL/GenBank/DDBJ databases">
        <title>Single-cell genomics of uncultivated deep-branching MTB reveals a conserved set of magnetosome genes.</title>
        <authorList>
            <person name="Kolinko S."/>
            <person name="Richter M."/>
            <person name="Glockner F.O."/>
            <person name="Brachmann A."/>
            <person name="Schuler D."/>
        </authorList>
    </citation>
    <scope>NUCLEOTIDE SEQUENCE [LARGE SCALE GENOMIC DNA]</scope>
    <source>
        <strain evidence="2">SKK-01</strain>
    </source>
</reference>
<dbReference type="InterPro" id="IPR001173">
    <property type="entry name" value="Glyco_trans_2-like"/>
</dbReference>
<dbReference type="PANTHER" id="PTHR48090:SF7">
    <property type="entry name" value="RFBJ PROTEIN"/>
    <property type="match status" value="1"/>
</dbReference>
<dbReference type="InterPro" id="IPR050256">
    <property type="entry name" value="Glycosyltransferase_2"/>
</dbReference>
<dbReference type="AlphaFoldDB" id="A0A0F0CR24"/>
<gene>
    <name evidence="2" type="ORF">OMAG_002243</name>
</gene>
<dbReference type="GO" id="GO:0016740">
    <property type="term" value="F:transferase activity"/>
    <property type="evidence" value="ECO:0007669"/>
    <property type="project" value="UniProtKB-KW"/>
</dbReference>
<dbReference type="CDD" id="cd04179">
    <property type="entry name" value="DPM_DPG-synthase_like"/>
    <property type="match status" value="1"/>
</dbReference>
<dbReference type="PANTHER" id="PTHR48090">
    <property type="entry name" value="UNDECAPRENYL-PHOSPHATE 4-DEOXY-4-FORMAMIDO-L-ARABINOSE TRANSFERASE-RELATED"/>
    <property type="match status" value="1"/>
</dbReference>
<dbReference type="Gene3D" id="3.90.550.10">
    <property type="entry name" value="Spore Coat Polysaccharide Biosynthesis Protein SpsA, Chain A"/>
    <property type="match status" value="1"/>
</dbReference>
<dbReference type="Proteomes" id="UP000033428">
    <property type="component" value="Unassembled WGS sequence"/>
</dbReference>
<accession>A0A0F0CR24</accession>
<proteinExistence type="predicted"/>
<feature type="domain" description="Glycosyltransferase 2-like" evidence="1">
    <location>
        <begin position="4"/>
        <end position="127"/>
    </location>
</feature>
<dbReference type="SUPFAM" id="SSF53448">
    <property type="entry name" value="Nucleotide-diphospho-sugar transferases"/>
    <property type="match status" value="1"/>
</dbReference>
<sequence>MKISIIIPTYNEEKTIKKIIDYVQGVAYPADYEIIIVDDASIDRTIEKEFLIKLKNKKEKRNIRIFKNRINRGKGFSIRKGIKRSTGDIIVIQDADREYDPQDIPKLVMPIINGECLVVYGSRFLGAKWPQGMAFQNLIANKLLTWITNILYGTKLTDEATCYKIFKTDVVKSMDLRANRFTFCPEVTAKVAKKGITIKELPISYNGRTSNQGKKIKAKDFLYAVLTLLWQRIIK</sequence>
<evidence type="ECO:0000259" key="1">
    <source>
        <dbReference type="Pfam" id="PF00535"/>
    </source>
</evidence>
<organism evidence="2 3">
    <name type="scientific">Candidatus Omnitrophus magneticus</name>
    <dbReference type="NCBI Taxonomy" id="1609969"/>
    <lineage>
        <taxon>Bacteria</taxon>
        <taxon>Pseudomonadati</taxon>
        <taxon>Candidatus Omnitrophota</taxon>
        <taxon>Candidatus Omnitrophus</taxon>
    </lineage>
</organism>
<dbReference type="InterPro" id="IPR029044">
    <property type="entry name" value="Nucleotide-diphossugar_trans"/>
</dbReference>
<dbReference type="PATRIC" id="fig|1609969.3.peg.2396"/>
<keyword evidence="3" id="KW-1185">Reference proteome</keyword>
<name>A0A0F0CR24_9BACT</name>
<evidence type="ECO:0000313" key="2">
    <source>
        <dbReference type="EMBL" id="KJJ83885.1"/>
    </source>
</evidence>